<reference evidence="3" key="1">
    <citation type="submission" date="2022-08" db="UniProtKB">
        <authorList>
            <consortium name="EnsemblMetazoa"/>
        </authorList>
    </citation>
    <scope>IDENTIFICATION</scope>
    <source>
        <strain evidence="3">05x7-T-G4-1.051#20</strain>
    </source>
</reference>
<dbReference type="AlphaFoldDB" id="A0A8W8P0F1"/>
<dbReference type="Proteomes" id="UP000005408">
    <property type="component" value="Unassembled WGS sequence"/>
</dbReference>
<keyword evidence="2" id="KW-0732">Signal</keyword>
<evidence type="ECO:0000256" key="2">
    <source>
        <dbReference type="SAM" id="SignalP"/>
    </source>
</evidence>
<feature type="region of interest" description="Disordered" evidence="1">
    <location>
        <begin position="146"/>
        <end position="232"/>
    </location>
</feature>
<feature type="signal peptide" evidence="2">
    <location>
        <begin position="1"/>
        <end position="30"/>
    </location>
</feature>
<keyword evidence="4" id="KW-1185">Reference proteome</keyword>
<evidence type="ECO:0000313" key="3">
    <source>
        <dbReference type="EnsemblMetazoa" id="G9714.1:cds"/>
    </source>
</evidence>
<dbReference type="OMA" id="EECKREW"/>
<feature type="chain" id="PRO_5042432258" description="Integumentary mucin C.1-like" evidence="2">
    <location>
        <begin position="31"/>
        <end position="349"/>
    </location>
</feature>
<dbReference type="EnsemblMetazoa" id="G9714.1">
    <property type="protein sequence ID" value="G9714.1:cds"/>
    <property type="gene ID" value="G9714"/>
</dbReference>
<evidence type="ECO:0000313" key="4">
    <source>
        <dbReference type="Proteomes" id="UP000005408"/>
    </source>
</evidence>
<dbReference type="OrthoDB" id="6155160at2759"/>
<dbReference type="PRINTS" id="PR01217">
    <property type="entry name" value="PRICHEXTENSN"/>
</dbReference>
<protein>
    <recommendedName>
        <fullName evidence="5">Integumentary mucin C.1-like</fullName>
    </recommendedName>
</protein>
<dbReference type="EnsemblMetazoa" id="G9714.2">
    <property type="protein sequence ID" value="G9714.2:cds"/>
    <property type="gene ID" value="G9714"/>
</dbReference>
<accession>A0A8W8P0F1</accession>
<dbReference type="CDD" id="cd00117">
    <property type="entry name" value="TFP"/>
    <property type="match status" value="1"/>
</dbReference>
<evidence type="ECO:0008006" key="5">
    <source>
        <dbReference type="Google" id="ProtNLM"/>
    </source>
</evidence>
<name>A0A8W8P0F1_MAGGI</name>
<proteinExistence type="predicted"/>
<sequence length="349" mass="38391">MLLRRFVQQDVTRLTCWLLTVYLLQNYCLGEETCYVCRHERDFTSCAQNKTVCPHGEVCFTSESFHGHGIVEYSSGCISEQICNTIKNIDGRTTHAPLQIGHIIGRKKRATDTCFHCCTAESTSYVPCNDHPCAATGVFTTMPTTTTTTPTTTTTTPTTTTTTPTTTTSTPTTTTPTTTTTTPTMTTPITTTTTPTTTTPTPTTTTPTTTTTTTPTMTTPITTTTTPTTTTTTSTTTTLVAKNSCNVCNGMPLYLCEIIYTPMTCEAGKQFCMNVLVNNKDGSRTVDRKCVAEEECKREWWYTTSDRQECTSYDPNYIFTLYFTCSYCCTGPLCNGNIVPDSSTLYRPH</sequence>
<evidence type="ECO:0000256" key="1">
    <source>
        <dbReference type="SAM" id="MobiDB-lite"/>
    </source>
</evidence>
<organism evidence="3 4">
    <name type="scientific">Magallana gigas</name>
    <name type="common">Pacific oyster</name>
    <name type="synonym">Crassostrea gigas</name>
    <dbReference type="NCBI Taxonomy" id="29159"/>
    <lineage>
        <taxon>Eukaryota</taxon>
        <taxon>Metazoa</taxon>
        <taxon>Spiralia</taxon>
        <taxon>Lophotrochozoa</taxon>
        <taxon>Mollusca</taxon>
        <taxon>Bivalvia</taxon>
        <taxon>Autobranchia</taxon>
        <taxon>Pteriomorphia</taxon>
        <taxon>Ostreida</taxon>
        <taxon>Ostreoidea</taxon>
        <taxon>Ostreidae</taxon>
        <taxon>Magallana</taxon>
    </lineage>
</organism>